<dbReference type="EMBL" id="MU858330">
    <property type="protein sequence ID" value="KAK4206993.1"/>
    <property type="molecule type" value="Genomic_DNA"/>
</dbReference>
<sequence length="337" mass="37492">MSPASGRLRSPFTGRVASASDAGLSSSGRRSAKIDGPPTWDGDATTSKISFEGWYRALENKLLVNKDHFDDEEAMKSYVENRLTGDALDSLLPFLADDHPDKITTLEELLQWLQHEYVDQTAKQKARKDYDKLQMKPSDTLQGFKNDFVRLAGRAKKAKADWKEDFNDKLTVQLRDQMTIAFVNPDVDFNNFVSLAMQHDIQNKQNYERRQAAKSTGTMTGGSSSRTRIRQGGARPAGGSSSTPSQSPAARPDKLLAPAGPEEMKQLIKEGKCFLCRKQGHMTGSCPDKNLYRPQRPRLTEDRIQEIVDKYYPPKDAPDAADDTSDVGSDGDSDPKN</sequence>
<keyword evidence="1" id="KW-0862">Zinc</keyword>
<dbReference type="SUPFAM" id="SSF57756">
    <property type="entry name" value="Retrovirus zinc finger-like domains"/>
    <property type="match status" value="1"/>
</dbReference>
<evidence type="ECO:0000256" key="2">
    <source>
        <dbReference type="SAM" id="MobiDB-lite"/>
    </source>
</evidence>
<reference evidence="4" key="1">
    <citation type="journal article" date="2023" name="Mol. Phylogenet. Evol.">
        <title>Genome-scale phylogeny and comparative genomics of the fungal order Sordariales.</title>
        <authorList>
            <person name="Hensen N."/>
            <person name="Bonometti L."/>
            <person name="Westerberg I."/>
            <person name="Brannstrom I.O."/>
            <person name="Guillou S."/>
            <person name="Cros-Aarteil S."/>
            <person name="Calhoun S."/>
            <person name="Haridas S."/>
            <person name="Kuo A."/>
            <person name="Mondo S."/>
            <person name="Pangilinan J."/>
            <person name="Riley R."/>
            <person name="LaButti K."/>
            <person name="Andreopoulos B."/>
            <person name="Lipzen A."/>
            <person name="Chen C."/>
            <person name="Yan M."/>
            <person name="Daum C."/>
            <person name="Ng V."/>
            <person name="Clum A."/>
            <person name="Steindorff A."/>
            <person name="Ohm R.A."/>
            <person name="Martin F."/>
            <person name="Silar P."/>
            <person name="Natvig D.O."/>
            <person name="Lalanne C."/>
            <person name="Gautier V."/>
            <person name="Ament-Velasquez S.L."/>
            <person name="Kruys A."/>
            <person name="Hutchinson M.I."/>
            <person name="Powell A.J."/>
            <person name="Barry K."/>
            <person name="Miller A.N."/>
            <person name="Grigoriev I.V."/>
            <person name="Debuchy R."/>
            <person name="Gladieux P."/>
            <person name="Hiltunen Thoren M."/>
            <person name="Johannesson H."/>
        </authorList>
    </citation>
    <scope>NUCLEOTIDE SEQUENCE</scope>
    <source>
        <strain evidence="4">PSN293</strain>
    </source>
</reference>
<evidence type="ECO:0000313" key="5">
    <source>
        <dbReference type="Proteomes" id="UP001301769"/>
    </source>
</evidence>
<feature type="domain" description="CCHC-type" evidence="3">
    <location>
        <begin position="272"/>
        <end position="288"/>
    </location>
</feature>
<feature type="compositionally biased region" description="Low complexity" evidence="2">
    <location>
        <begin position="17"/>
        <end position="29"/>
    </location>
</feature>
<evidence type="ECO:0000259" key="3">
    <source>
        <dbReference type="PROSITE" id="PS50158"/>
    </source>
</evidence>
<feature type="compositionally biased region" description="Acidic residues" evidence="2">
    <location>
        <begin position="319"/>
        <end position="337"/>
    </location>
</feature>
<dbReference type="InterPro" id="IPR001878">
    <property type="entry name" value="Znf_CCHC"/>
</dbReference>
<dbReference type="GO" id="GO:0003676">
    <property type="term" value="F:nucleic acid binding"/>
    <property type="evidence" value="ECO:0007669"/>
    <property type="project" value="InterPro"/>
</dbReference>
<dbReference type="InterPro" id="IPR036875">
    <property type="entry name" value="Znf_CCHC_sf"/>
</dbReference>
<dbReference type="GO" id="GO:0008270">
    <property type="term" value="F:zinc ion binding"/>
    <property type="evidence" value="ECO:0007669"/>
    <property type="project" value="UniProtKB-KW"/>
</dbReference>
<name>A0AAN7B123_9PEZI</name>
<dbReference type="PROSITE" id="PS50158">
    <property type="entry name" value="ZF_CCHC"/>
    <property type="match status" value="1"/>
</dbReference>
<evidence type="ECO:0000313" key="4">
    <source>
        <dbReference type="EMBL" id="KAK4206993.1"/>
    </source>
</evidence>
<reference evidence="4" key="2">
    <citation type="submission" date="2023-05" db="EMBL/GenBank/DDBJ databases">
        <authorList>
            <consortium name="Lawrence Berkeley National Laboratory"/>
            <person name="Steindorff A."/>
            <person name="Hensen N."/>
            <person name="Bonometti L."/>
            <person name="Westerberg I."/>
            <person name="Brannstrom I.O."/>
            <person name="Guillou S."/>
            <person name="Cros-Aarteil S."/>
            <person name="Calhoun S."/>
            <person name="Haridas S."/>
            <person name="Kuo A."/>
            <person name="Mondo S."/>
            <person name="Pangilinan J."/>
            <person name="Riley R."/>
            <person name="Labutti K."/>
            <person name="Andreopoulos B."/>
            <person name="Lipzen A."/>
            <person name="Chen C."/>
            <person name="Yanf M."/>
            <person name="Daum C."/>
            <person name="Ng V."/>
            <person name="Clum A."/>
            <person name="Ohm R."/>
            <person name="Martin F."/>
            <person name="Silar P."/>
            <person name="Natvig D."/>
            <person name="Lalanne C."/>
            <person name="Gautier V."/>
            <person name="Ament-Velasquez S.L."/>
            <person name="Kruys A."/>
            <person name="Hutchinson M.I."/>
            <person name="Powell A.J."/>
            <person name="Barry K."/>
            <person name="Miller A.N."/>
            <person name="Grigoriev I.V."/>
            <person name="Debuchy R."/>
            <person name="Gladieux P."/>
            <person name="Thoren M.H."/>
            <person name="Johannesson H."/>
        </authorList>
    </citation>
    <scope>NUCLEOTIDE SEQUENCE</scope>
    <source>
        <strain evidence="4">PSN293</strain>
    </source>
</reference>
<evidence type="ECO:0000256" key="1">
    <source>
        <dbReference type="PROSITE-ProRule" id="PRU00047"/>
    </source>
</evidence>
<comment type="caution">
    <text evidence="4">The sequence shown here is derived from an EMBL/GenBank/DDBJ whole genome shotgun (WGS) entry which is preliminary data.</text>
</comment>
<gene>
    <name evidence="4" type="ORF">QBC37DRAFT_299689</name>
</gene>
<feature type="region of interest" description="Disordered" evidence="2">
    <location>
        <begin position="1"/>
        <end position="45"/>
    </location>
</feature>
<keyword evidence="5" id="KW-1185">Reference proteome</keyword>
<feature type="region of interest" description="Disordered" evidence="2">
    <location>
        <begin position="310"/>
        <end position="337"/>
    </location>
</feature>
<feature type="region of interest" description="Disordered" evidence="2">
    <location>
        <begin position="208"/>
        <end position="256"/>
    </location>
</feature>
<dbReference type="Proteomes" id="UP001301769">
    <property type="component" value="Unassembled WGS sequence"/>
</dbReference>
<feature type="compositionally biased region" description="Low complexity" evidence="2">
    <location>
        <begin position="215"/>
        <end position="233"/>
    </location>
</feature>
<proteinExistence type="predicted"/>
<protein>
    <recommendedName>
        <fullName evidence="3">CCHC-type domain-containing protein</fullName>
    </recommendedName>
</protein>
<organism evidence="4 5">
    <name type="scientific">Rhypophila decipiens</name>
    <dbReference type="NCBI Taxonomy" id="261697"/>
    <lineage>
        <taxon>Eukaryota</taxon>
        <taxon>Fungi</taxon>
        <taxon>Dikarya</taxon>
        <taxon>Ascomycota</taxon>
        <taxon>Pezizomycotina</taxon>
        <taxon>Sordariomycetes</taxon>
        <taxon>Sordariomycetidae</taxon>
        <taxon>Sordariales</taxon>
        <taxon>Naviculisporaceae</taxon>
        <taxon>Rhypophila</taxon>
    </lineage>
</organism>
<feature type="compositionally biased region" description="Polar residues" evidence="2">
    <location>
        <begin position="239"/>
        <end position="248"/>
    </location>
</feature>
<dbReference type="AlphaFoldDB" id="A0AAN7B123"/>
<keyword evidence="1" id="KW-0863">Zinc-finger</keyword>
<accession>A0AAN7B123</accession>
<keyword evidence="1" id="KW-0479">Metal-binding</keyword>